<dbReference type="Proteomes" id="UP001254257">
    <property type="component" value="Unassembled WGS sequence"/>
</dbReference>
<evidence type="ECO:0000313" key="3">
    <source>
        <dbReference type="Proteomes" id="UP001254257"/>
    </source>
</evidence>
<reference evidence="2 3" key="1">
    <citation type="submission" date="2023-09" db="EMBL/GenBank/DDBJ databases">
        <title>Whole genome shotgun sequencing (WGS) of Bosea sp. ZW T0_25, isolated from stored onions (Allium cepa).</title>
        <authorList>
            <person name="Stoll D.A."/>
            <person name="Huch M."/>
        </authorList>
    </citation>
    <scope>NUCLEOTIDE SEQUENCE [LARGE SCALE GENOMIC DNA]</scope>
    <source>
        <strain evidence="2 3">ZW T0_25</strain>
    </source>
</reference>
<evidence type="ECO:0008006" key="4">
    <source>
        <dbReference type="Google" id="ProtNLM"/>
    </source>
</evidence>
<proteinExistence type="predicted"/>
<dbReference type="PROSITE" id="PS51257">
    <property type="entry name" value="PROKAR_LIPOPROTEIN"/>
    <property type="match status" value="1"/>
</dbReference>
<evidence type="ECO:0000256" key="1">
    <source>
        <dbReference type="SAM" id="SignalP"/>
    </source>
</evidence>
<dbReference type="RefSeq" id="WP_316017814.1">
    <property type="nucleotide sequence ID" value="NZ_JAWDID010000009.1"/>
</dbReference>
<keyword evidence="1" id="KW-0732">Signal</keyword>
<name>A0ABU3S573_9HYPH</name>
<accession>A0ABU3S573</accession>
<evidence type="ECO:0000313" key="2">
    <source>
        <dbReference type="EMBL" id="MDU0339933.1"/>
    </source>
</evidence>
<dbReference type="EMBL" id="JAWDID010000009">
    <property type="protein sequence ID" value="MDU0339933.1"/>
    <property type="molecule type" value="Genomic_DNA"/>
</dbReference>
<feature type="chain" id="PRO_5046393225" description="Twin-arginine translocation pathway signal" evidence="1">
    <location>
        <begin position="20"/>
        <end position="162"/>
    </location>
</feature>
<organism evidence="2 3">
    <name type="scientific">Bosea rubneri</name>
    <dbReference type="NCBI Taxonomy" id="3075434"/>
    <lineage>
        <taxon>Bacteria</taxon>
        <taxon>Pseudomonadati</taxon>
        <taxon>Pseudomonadota</taxon>
        <taxon>Alphaproteobacteria</taxon>
        <taxon>Hyphomicrobiales</taxon>
        <taxon>Boseaceae</taxon>
        <taxon>Bosea</taxon>
    </lineage>
</organism>
<keyword evidence="3" id="KW-1185">Reference proteome</keyword>
<feature type="signal peptide" evidence="1">
    <location>
        <begin position="1"/>
        <end position="19"/>
    </location>
</feature>
<comment type="caution">
    <text evidence="2">The sequence shown here is derived from an EMBL/GenBank/DDBJ whole genome shotgun (WGS) entry which is preliminary data.</text>
</comment>
<gene>
    <name evidence="2" type="ORF">RKE40_08575</name>
</gene>
<protein>
    <recommendedName>
        <fullName evidence="4">Twin-arginine translocation pathway signal</fullName>
    </recommendedName>
</protein>
<sequence>MMLPTRRLFALGVAAALLAGCQTTPPLGPGTAIGIIRVDVSRLVELGVGPRAELVRTRLEQELARDFAGVRQPGGATLTVAVRGLTLPTYVGGDIDDGATSDYLESLVTVTGRKGEVLATYPILSMNGAGDSGFWFSPGIDERRVERLIVNHAAWIRKMVLG</sequence>